<evidence type="ECO:0000256" key="3">
    <source>
        <dbReference type="SAM" id="SignalP"/>
    </source>
</evidence>
<dbReference type="Proteomes" id="UP000477651">
    <property type="component" value="Unassembled WGS sequence"/>
</dbReference>
<keyword evidence="1 3" id="KW-0732">Signal</keyword>
<comment type="caution">
    <text evidence="5">The sequence shown here is derived from an EMBL/GenBank/DDBJ whole genome shotgun (WGS) entry which is preliminary data.</text>
</comment>
<organism evidence="5 6">
    <name type="scientific">Pelistega ratti</name>
    <dbReference type="NCBI Taxonomy" id="2652177"/>
    <lineage>
        <taxon>Bacteria</taxon>
        <taxon>Pseudomonadati</taxon>
        <taxon>Pseudomonadota</taxon>
        <taxon>Betaproteobacteria</taxon>
        <taxon>Burkholderiales</taxon>
        <taxon>Alcaligenaceae</taxon>
        <taxon>Pelistega</taxon>
    </lineage>
</organism>
<dbReference type="InterPro" id="IPR016047">
    <property type="entry name" value="M23ase_b-sheet_dom"/>
</dbReference>
<evidence type="ECO:0000313" key="5">
    <source>
        <dbReference type="EMBL" id="NEN75117.1"/>
    </source>
</evidence>
<dbReference type="Pfam" id="PF01551">
    <property type="entry name" value="Peptidase_M23"/>
    <property type="match status" value="1"/>
</dbReference>
<dbReference type="PANTHER" id="PTHR21666:SF289">
    <property type="entry name" value="L-ALA--D-GLU ENDOPEPTIDASE"/>
    <property type="match status" value="1"/>
</dbReference>
<dbReference type="PANTHER" id="PTHR21666">
    <property type="entry name" value="PEPTIDASE-RELATED"/>
    <property type="match status" value="1"/>
</dbReference>
<dbReference type="CDD" id="cd12797">
    <property type="entry name" value="M23_peptidase"/>
    <property type="match status" value="1"/>
</dbReference>
<gene>
    <name evidence="5" type="ORF">F9B74_02090</name>
</gene>
<dbReference type="SUPFAM" id="SSF51261">
    <property type="entry name" value="Duplicated hybrid motif"/>
    <property type="match status" value="1"/>
</dbReference>
<accession>A0A6L9Y580</accession>
<evidence type="ECO:0000256" key="2">
    <source>
        <dbReference type="SAM" id="MobiDB-lite"/>
    </source>
</evidence>
<feature type="compositionally biased region" description="Low complexity" evidence="2">
    <location>
        <begin position="292"/>
        <end position="321"/>
    </location>
</feature>
<evidence type="ECO:0000313" key="6">
    <source>
        <dbReference type="Proteomes" id="UP000477651"/>
    </source>
</evidence>
<dbReference type="InterPro" id="IPR011055">
    <property type="entry name" value="Dup_hybrid_motif"/>
</dbReference>
<dbReference type="InterPro" id="IPR050570">
    <property type="entry name" value="Cell_wall_metabolism_enzyme"/>
</dbReference>
<feature type="domain" description="M23ase beta-sheet core" evidence="4">
    <location>
        <begin position="86"/>
        <end position="180"/>
    </location>
</feature>
<dbReference type="AlphaFoldDB" id="A0A6L9Y580"/>
<dbReference type="EMBL" id="JAAGYR010000003">
    <property type="protein sequence ID" value="NEN75117.1"/>
    <property type="molecule type" value="Genomic_DNA"/>
</dbReference>
<dbReference type="Gene3D" id="2.70.70.10">
    <property type="entry name" value="Glucose Permease (Domain IIA)"/>
    <property type="match status" value="1"/>
</dbReference>
<feature type="region of interest" description="Disordered" evidence="2">
    <location>
        <begin position="292"/>
        <end position="357"/>
    </location>
</feature>
<dbReference type="GO" id="GO:0004222">
    <property type="term" value="F:metalloendopeptidase activity"/>
    <property type="evidence" value="ECO:0007669"/>
    <property type="project" value="TreeGrafter"/>
</dbReference>
<evidence type="ECO:0000259" key="4">
    <source>
        <dbReference type="Pfam" id="PF01551"/>
    </source>
</evidence>
<feature type="chain" id="PRO_5026823841" evidence="3">
    <location>
        <begin position="20"/>
        <end position="357"/>
    </location>
</feature>
<protein>
    <submittedName>
        <fullName evidence="5">Peptidoglycan DD-metalloendopeptidase family protein</fullName>
    </submittedName>
</protein>
<keyword evidence="6" id="KW-1185">Reference proteome</keyword>
<feature type="compositionally biased region" description="Low complexity" evidence="2">
    <location>
        <begin position="328"/>
        <end position="351"/>
    </location>
</feature>
<dbReference type="RefSeq" id="WP_163763866.1">
    <property type="nucleotide sequence ID" value="NZ_JAAGYR010000003.1"/>
</dbReference>
<feature type="signal peptide" evidence="3">
    <location>
        <begin position="1"/>
        <end position="19"/>
    </location>
</feature>
<reference evidence="5 6" key="1">
    <citation type="submission" date="2020-02" db="EMBL/GenBank/DDBJ databases">
        <title>Pelistega sp. NLN82 were isolated from wild rodents of the Hainan Island.</title>
        <authorList>
            <person name="Niu N."/>
            <person name="Zhou J."/>
        </authorList>
    </citation>
    <scope>NUCLEOTIDE SEQUENCE [LARGE SCALE GENOMIC DNA]</scope>
    <source>
        <strain evidence="5 6">NLN82</strain>
    </source>
</reference>
<proteinExistence type="predicted"/>
<sequence>MKKHLLTILLALFSHSAIAQTSYDEPDLDFKALDKDVNVICLKDCRSQFKVNVVTLDSILKHPVGDARVVSDYGWRVHPILKRKSFHSGVDFAVPVGTPVQAGENGTVVYAGWMDGYGKLLVIKHDSTFSTVYGHLNRFAQGIKIGAHVKRGQVVAESGNTGRSTGPHLHYEIRMNGLAIHHRTGEALSNRVLAFDGQGNATTRHVSLSNSQIKPTRIGTRIQTRFSSKSQLAANKRIALEGLKDMRASQQKTGTVVKTSAKTSKVSQLPTKATTQKTSSTAKQAKAVKVSAKASSTKTTKPTKTSTAPAKTVAKVAPTKTTTKKVAPKATTTKTATTKKVNTQKTASTSTAKKKVK</sequence>
<evidence type="ECO:0000256" key="1">
    <source>
        <dbReference type="ARBA" id="ARBA00022729"/>
    </source>
</evidence>
<name>A0A6L9Y580_9BURK</name>